<dbReference type="Gene3D" id="1.10.260.40">
    <property type="entry name" value="lambda repressor-like DNA-binding domains"/>
    <property type="match status" value="1"/>
</dbReference>
<dbReference type="Proteomes" id="UP001197827">
    <property type="component" value="Unassembled WGS sequence"/>
</dbReference>
<dbReference type="Proteomes" id="UP000593842">
    <property type="component" value="Chromosome"/>
</dbReference>
<proteinExistence type="predicted"/>
<evidence type="ECO:0000259" key="3">
    <source>
        <dbReference type="PROSITE" id="PS50943"/>
    </source>
</evidence>
<evidence type="ECO:0000256" key="2">
    <source>
        <dbReference type="SAM" id="Phobius"/>
    </source>
</evidence>
<dbReference type="InterPro" id="IPR001387">
    <property type="entry name" value="Cro/C1-type_HTH"/>
</dbReference>
<evidence type="ECO:0000313" key="4">
    <source>
        <dbReference type="EMBL" id="BCL58510.1"/>
    </source>
</evidence>
<dbReference type="RefSeq" id="WP_107030578.1">
    <property type="nucleotide sequence ID" value="NZ_AP024085.1"/>
</dbReference>
<dbReference type="GO" id="GO:0003677">
    <property type="term" value="F:DNA binding"/>
    <property type="evidence" value="ECO:0007669"/>
    <property type="project" value="UniProtKB-KW"/>
</dbReference>
<evidence type="ECO:0000313" key="5">
    <source>
        <dbReference type="EMBL" id="MCB8560888.1"/>
    </source>
</evidence>
<feature type="transmembrane region" description="Helical" evidence="2">
    <location>
        <begin position="111"/>
        <end position="129"/>
    </location>
</feature>
<keyword evidence="2" id="KW-1133">Transmembrane helix</keyword>
<keyword evidence="1" id="KW-0238">DNA-binding</keyword>
<dbReference type="EMBL" id="JAJDKQ010000003">
    <property type="protein sequence ID" value="MCB8560888.1"/>
    <property type="molecule type" value="Genomic_DNA"/>
</dbReference>
<dbReference type="EMBL" id="PYLQ01000026">
    <property type="protein sequence ID" value="PST36659.1"/>
    <property type="molecule type" value="Genomic_DNA"/>
</dbReference>
<keyword evidence="8" id="KW-1185">Reference proteome</keyword>
<evidence type="ECO:0000313" key="7">
    <source>
        <dbReference type="EMBL" id="PST36659.1"/>
    </source>
</evidence>
<protein>
    <submittedName>
        <fullName evidence="5">Helix-turn-helix domain-containing protein</fullName>
    </submittedName>
    <submittedName>
        <fullName evidence="7">Transcriptional regulator</fullName>
    </submittedName>
</protein>
<accession>A0A2T3FN26</accession>
<dbReference type="PANTHER" id="PTHR46558">
    <property type="entry name" value="TRACRIPTIONAL REGULATORY PROTEIN-RELATED-RELATED"/>
    <property type="match status" value="1"/>
</dbReference>
<evidence type="ECO:0000313" key="8">
    <source>
        <dbReference type="Proteomes" id="UP000240974"/>
    </source>
</evidence>
<evidence type="ECO:0000256" key="1">
    <source>
        <dbReference type="ARBA" id="ARBA00023125"/>
    </source>
</evidence>
<dbReference type="Proteomes" id="UP000240974">
    <property type="component" value="Unassembled WGS sequence"/>
</dbReference>
<dbReference type="GeneID" id="70580660"/>
<keyword evidence="2" id="KW-0472">Membrane</keyword>
<name>A0A2T3FN26_9FIRM</name>
<dbReference type="PROSITE" id="PS50943">
    <property type="entry name" value="HTH_CROC1"/>
    <property type="match status" value="1"/>
</dbReference>
<reference evidence="6" key="5">
    <citation type="submission" date="2022-06" db="EMBL/GenBank/DDBJ databases">
        <title>Isolation of gut microbiota from human fecal samples.</title>
        <authorList>
            <person name="Pamer E.G."/>
            <person name="Barat B."/>
            <person name="Waligurski E."/>
            <person name="Medina S."/>
            <person name="Paddock L."/>
            <person name="Mostad J."/>
        </authorList>
    </citation>
    <scope>NUCLEOTIDE SEQUENCE</scope>
    <source>
        <strain evidence="6">DFI.6.24</strain>
    </source>
</reference>
<feature type="domain" description="HTH cro/C1-type" evidence="3">
    <location>
        <begin position="7"/>
        <end position="61"/>
    </location>
</feature>
<dbReference type="SMART" id="SM00530">
    <property type="entry name" value="HTH_XRE"/>
    <property type="match status" value="1"/>
</dbReference>
<keyword evidence="2" id="KW-0812">Transmembrane</keyword>
<reference evidence="7 8" key="1">
    <citation type="journal article" date="2019" name="Int. J. Syst. Evol. Microbiol.">
        <title>Faecalibacillus intestinalis gen. nov., sp. nov. and Faecalibacillus faecis sp. nov., isolated from human faeces.</title>
        <authorList>
            <person name="Seo B."/>
            <person name="Jeon K."/>
            <person name="Baek I."/>
            <person name="Lee Y.M."/>
            <person name="Baek K."/>
            <person name="Ko G."/>
        </authorList>
    </citation>
    <scope>NUCLEOTIDE SEQUENCE [LARGE SCALE GENOMIC DNA]</scope>
    <source>
        <strain evidence="7 8">SNUG30099</strain>
    </source>
</reference>
<organism evidence="7 8">
    <name type="scientific">Faecalibacillus intestinalis</name>
    <dbReference type="NCBI Taxonomy" id="1982626"/>
    <lineage>
        <taxon>Bacteria</taxon>
        <taxon>Bacillati</taxon>
        <taxon>Bacillota</taxon>
        <taxon>Erysipelotrichia</taxon>
        <taxon>Erysipelotrichales</taxon>
        <taxon>Coprobacillaceae</taxon>
        <taxon>Faecalibacillus</taxon>
    </lineage>
</organism>
<dbReference type="PANTHER" id="PTHR46558:SF4">
    <property type="entry name" value="DNA-BIDING PHAGE PROTEIN"/>
    <property type="match status" value="1"/>
</dbReference>
<dbReference type="KEGG" id="fit:Fi14EGH31_22220"/>
<dbReference type="CDD" id="cd00093">
    <property type="entry name" value="HTH_XRE"/>
    <property type="match status" value="1"/>
</dbReference>
<gene>
    <name evidence="7" type="ORF">C7U54_12980</name>
    <name evidence="4" type="ORF">Fi14EGH31_22220</name>
    <name evidence="5" type="ORF">LJD74_02550</name>
    <name evidence="6" type="ORF">NE542_10940</name>
</gene>
<reference evidence="5" key="4">
    <citation type="submission" date="2021-10" db="EMBL/GenBank/DDBJ databases">
        <title>Collection of gut derived symbiotic bacterial strains cultured from healthy donors.</title>
        <authorList>
            <person name="Lin H."/>
            <person name="Littmann E."/>
            <person name="Kohout C."/>
            <person name="Pamer E.G."/>
        </authorList>
    </citation>
    <scope>NUCLEOTIDE SEQUENCE</scope>
    <source>
        <strain evidence="5">DFI.5.2</strain>
    </source>
</reference>
<dbReference type="EMBL" id="AP024085">
    <property type="protein sequence ID" value="BCL58510.1"/>
    <property type="molecule type" value="Genomic_DNA"/>
</dbReference>
<feature type="transmembrane region" description="Helical" evidence="2">
    <location>
        <begin position="85"/>
        <end position="105"/>
    </location>
</feature>
<sequence>MEIGKKLKEARLNRDLTQEVIAEKLNVSRQTISNWENEKSYPDIISVIELSNLYSISLDDLLKGDDAMMEHLQESTNVVKSNQKLLRAIILNIIVVILLVTLGMFLPSKSYYLVMIFCLAIVSSSLLLYQMIKRI</sequence>
<reference evidence="9" key="3">
    <citation type="submission" date="2020-09" db="EMBL/GenBank/DDBJ databases">
        <title>Complete genome sequencing of Faecalibacillus intestinalis strain 14EGH31.</title>
        <authorList>
            <person name="Sakamoto M."/>
            <person name="Murakami T."/>
            <person name="Mori H."/>
        </authorList>
    </citation>
    <scope>NUCLEOTIDE SEQUENCE [LARGE SCALE GENOMIC DNA]</scope>
    <source>
        <strain evidence="9">14EGH31</strain>
    </source>
</reference>
<dbReference type="Proteomes" id="UP001204814">
    <property type="component" value="Unassembled WGS sequence"/>
</dbReference>
<dbReference type="AlphaFoldDB" id="A0A2T3FN26"/>
<reference evidence="4" key="2">
    <citation type="journal article" date="2020" name="Microbiol. Resour. Announc.">
        <title>Complete Genome Sequence of Faecalibacillus intestinalis JCM 34082, Isolated from Feces from a Healthy Japanese Female.</title>
        <authorList>
            <person name="Sakamoto M."/>
            <person name="Ikeyama N."/>
            <person name="Toyoda A."/>
            <person name="Murakami T."/>
            <person name="Mori H."/>
            <person name="Ohkuma M."/>
        </authorList>
    </citation>
    <scope>NUCLEOTIDE SEQUENCE</scope>
    <source>
        <strain evidence="4">14EGH31</strain>
    </source>
</reference>
<dbReference type="EMBL" id="JANGBO010000011">
    <property type="protein sequence ID" value="MCQ5062331.1"/>
    <property type="molecule type" value="Genomic_DNA"/>
</dbReference>
<dbReference type="InterPro" id="IPR010982">
    <property type="entry name" value="Lambda_DNA-bd_dom_sf"/>
</dbReference>
<evidence type="ECO:0000313" key="9">
    <source>
        <dbReference type="Proteomes" id="UP000593842"/>
    </source>
</evidence>
<dbReference type="Pfam" id="PF01381">
    <property type="entry name" value="HTH_3"/>
    <property type="match status" value="1"/>
</dbReference>
<evidence type="ECO:0000313" key="6">
    <source>
        <dbReference type="EMBL" id="MCQ5062331.1"/>
    </source>
</evidence>
<dbReference type="SUPFAM" id="SSF47413">
    <property type="entry name" value="lambda repressor-like DNA-binding domains"/>
    <property type="match status" value="1"/>
</dbReference>